<dbReference type="EMBL" id="AESD01000661">
    <property type="protein sequence ID" value="EHJ10880.1"/>
    <property type="molecule type" value="Genomic_DNA"/>
</dbReference>
<evidence type="ECO:0000313" key="2">
    <source>
        <dbReference type="Proteomes" id="UP000003477"/>
    </source>
</evidence>
<dbReference type="PATRIC" id="fig|423471.3.peg.4097"/>
<comment type="caution">
    <text evidence="1">The sequence shown here is derived from an EMBL/GenBank/DDBJ whole genome shotgun (WGS) entry which is preliminary data.</text>
</comment>
<dbReference type="Proteomes" id="UP000003477">
    <property type="component" value="Unassembled WGS sequence"/>
</dbReference>
<dbReference type="InterPro" id="IPR001646">
    <property type="entry name" value="5peptide_repeat"/>
</dbReference>
<organism evidence="1 2">
    <name type="scientific">Crocosphaera watsonii WH 0003</name>
    <dbReference type="NCBI Taxonomy" id="423471"/>
    <lineage>
        <taxon>Bacteria</taxon>
        <taxon>Bacillati</taxon>
        <taxon>Cyanobacteriota</taxon>
        <taxon>Cyanophyceae</taxon>
        <taxon>Oscillatoriophycideae</taxon>
        <taxon>Chroococcales</taxon>
        <taxon>Aphanothecaceae</taxon>
        <taxon>Crocosphaera</taxon>
    </lineage>
</organism>
<proteinExistence type="predicted"/>
<reference evidence="1 2" key="1">
    <citation type="journal article" date="2011" name="Front. Microbiol.">
        <title>Two Strains of Crocosphaera watsonii with Highly Conserved Genomes are Distinguished by Strain-Specific Features.</title>
        <authorList>
            <person name="Bench S.R."/>
            <person name="Ilikchyan I.N."/>
            <person name="Tripp H.J."/>
            <person name="Zehr J.P."/>
        </authorList>
    </citation>
    <scope>NUCLEOTIDE SEQUENCE [LARGE SCALE GENOMIC DNA]</scope>
    <source>
        <strain evidence="1 2">WH 0003</strain>
    </source>
</reference>
<dbReference type="SUPFAM" id="SSF141571">
    <property type="entry name" value="Pentapeptide repeat-like"/>
    <property type="match status" value="1"/>
</dbReference>
<protein>
    <submittedName>
        <fullName evidence="1">Pentapeptide repeat</fullName>
    </submittedName>
</protein>
<evidence type="ECO:0000313" key="1">
    <source>
        <dbReference type="EMBL" id="EHJ10880.1"/>
    </source>
</evidence>
<name>G5JAB5_CROWT</name>
<sequence length="61" mass="6997">MELKELLNKYNLGARKFHNIVLREADLTDINLSAVDFQGADLRQSRLGKSIFCQANFKKLT</sequence>
<dbReference type="Gene3D" id="2.160.20.80">
    <property type="entry name" value="E3 ubiquitin-protein ligase SopA"/>
    <property type="match status" value="1"/>
</dbReference>
<dbReference type="AlphaFoldDB" id="G5JAB5"/>
<gene>
    <name evidence="1" type="ORF">CWATWH0003_4379</name>
</gene>
<dbReference type="Pfam" id="PF00805">
    <property type="entry name" value="Pentapeptide"/>
    <property type="match status" value="1"/>
</dbReference>
<accession>G5JAB5</accession>